<gene>
    <name evidence="1" type="ORF">NM688_g3457</name>
</gene>
<evidence type="ECO:0000313" key="1">
    <source>
        <dbReference type="EMBL" id="KAJ3553734.1"/>
    </source>
</evidence>
<sequence length="339" mass="38687">MYDEHNSHFSVELINAAIEHNVILFALLPHTMHRLQLCDVGAFSLLKRAWLAQCQEIIDTTRDQMHVRDVVQEYMQVRRLSFKKETIIQAFKKSGITTNSDRTLKASIDAFSPANFAPSISTSTQLHLPQGYPEDHGDVLSEGPVSEPEYVSSSDDGSDDEDEESYIPDLVDLEHEEDHDKLDHNRLDHDGLDRNRPDLASPDYNSTNCQAQCTDHSSWRTSPHEDEDDIHLSDEHSDTESDDGNSSESHSDISDIDNPVEASASTSWIVSHLLIDHYSDSDDKDEDEPDVNWTDAEKVAFWKARSMRLQTWLIKAREERDATTSHAVLVRRNIHRWRG</sequence>
<name>A0ACC1T5Y1_9APHY</name>
<comment type="caution">
    <text evidence="1">The sequence shown here is derived from an EMBL/GenBank/DDBJ whole genome shotgun (WGS) entry which is preliminary data.</text>
</comment>
<accession>A0ACC1T5Y1</accession>
<dbReference type="Proteomes" id="UP001148662">
    <property type="component" value="Unassembled WGS sequence"/>
</dbReference>
<keyword evidence="2" id="KW-1185">Reference proteome</keyword>
<evidence type="ECO:0000313" key="2">
    <source>
        <dbReference type="Proteomes" id="UP001148662"/>
    </source>
</evidence>
<reference evidence="1" key="1">
    <citation type="submission" date="2022-07" db="EMBL/GenBank/DDBJ databases">
        <title>Genome Sequence of Phlebia brevispora.</title>
        <authorList>
            <person name="Buettner E."/>
        </authorList>
    </citation>
    <scope>NUCLEOTIDE SEQUENCE</scope>
    <source>
        <strain evidence="1">MPL23</strain>
    </source>
</reference>
<proteinExistence type="predicted"/>
<protein>
    <submittedName>
        <fullName evidence="1">Uncharacterized protein</fullName>
    </submittedName>
</protein>
<dbReference type="EMBL" id="JANHOG010000505">
    <property type="protein sequence ID" value="KAJ3553734.1"/>
    <property type="molecule type" value="Genomic_DNA"/>
</dbReference>
<organism evidence="1 2">
    <name type="scientific">Phlebia brevispora</name>
    <dbReference type="NCBI Taxonomy" id="194682"/>
    <lineage>
        <taxon>Eukaryota</taxon>
        <taxon>Fungi</taxon>
        <taxon>Dikarya</taxon>
        <taxon>Basidiomycota</taxon>
        <taxon>Agaricomycotina</taxon>
        <taxon>Agaricomycetes</taxon>
        <taxon>Polyporales</taxon>
        <taxon>Meruliaceae</taxon>
        <taxon>Phlebia</taxon>
    </lineage>
</organism>